<dbReference type="EMBL" id="CP025084">
    <property type="protein sequence ID" value="AUH06786.1"/>
    <property type="molecule type" value="Genomic_DNA"/>
</dbReference>
<reference evidence="6 9" key="3">
    <citation type="submission" date="2017-11" db="EMBL/GenBank/DDBJ databases">
        <title>Complete genome sequence of Serratia sp. ATCC 39006 LacA.</title>
        <authorList>
            <person name="Hampton H.G."/>
            <person name="Jackson S.A."/>
            <person name="Jauregui R."/>
            <person name="Poulter G.T.M."/>
            <person name="Salmond G.P.C."/>
            <person name="Fineran P.C."/>
        </authorList>
    </citation>
    <scope>NUCLEOTIDE SEQUENCE [LARGE SCALE GENOMIC DNA]</scope>
    <source>
        <strain evidence="6 9">ATCC 39006</strain>
    </source>
</reference>
<dbReference type="GO" id="GO:0003700">
    <property type="term" value="F:DNA-binding transcription factor activity"/>
    <property type="evidence" value="ECO:0007669"/>
    <property type="project" value="InterPro"/>
</dbReference>
<keyword evidence="2" id="KW-0805">Transcription regulation</keyword>
<feature type="domain" description="HTH lysR-type" evidence="5">
    <location>
        <begin position="1"/>
        <end position="59"/>
    </location>
</feature>
<evidence type="ECO:0000313" key="7">
    <source>
        <dbReference type="EMBL" id="AUH06786.1"/>
    </source>
</evidence>
<comment type="similarity">
    <text evidence="1">Belongs to the LysR transcriptional regulatory family.</text>
</comment>
<dbReference type="FunFam" id="1.10.10.10:FF:000001">
    <property type="entry name" value="LysR family transcriptional regulator"/>
    <property type="match status" value="1"/>
</dbReference>
<dbReference type="InterPro" id="IPR005119">
    <property type="entry name" value="LysR_subst-bd"/>
</dbReference>
<dbReference type="OrthoDB" id="9815676at2"/>
<dbReference type="AlphaFoldDB" id="A0A2I5TQE7"/>
<evidence type="ECO:0000313" key="9">
    <source>
        <dbReference type="Proteomes" id="UP000233778"/>
    </source>
</evidence>
<dbReference type="GO" id="GO:0043565">
    <property type="term" value="F:sequence-specific DNA binding"/>
    <property type="evidence" value="ECO:0007669"/>
    <property type="project" value="TreeGrafter"/>
</dbReference>
<evidence type="ECO:0000313" key="6">
    <source>
        <dbReference type="EMBL" id="AUH02468.1"/>
    </source>
</evidence>
<evidence type="ECO:0000259" key="5">
    <source>
        <dbReference type="PROSITE" id="PS50931"/>
    </source>
</evidence>
<keyword evidence="3" id="KW-0238">DNA-binding</keyword>
<organism evidence="7 8">
    <name type="scientific">Serratia sp. (strain ATCC 39006)</name>
    <name type="common">Prodigiosinella confusarubida</name>
    <dbReference type="NCBI Taxonomy" id="104623"/>
    <lineage>
        <taxon>Bacteria</taxon>
        <taxon>Pseudomonadati</taxon>
        <taxon>Pseudomonadota</taxon>
        <taxon>Gammaproteobacteria</taxon>
        <taxon>Enterobacterales</taxon>
        <taxon>Pectobacteriaceae</taxon>
        <taxon>Prodigiosinella</taxon>
    </lineage>
</organism>
<dbReference type="InterPro" id="IPR000847">
    <property type="entry name" value="LysR_HTH_N"/>
</dbReference>
<reference evidence="7" key="2">
    <citation type="submission" date="2013-09" db="EMBL/GenBank/DDBJ databases">
        <authorList>
            <person name="Wang G."/>
            <person name="Yang Y."/>
            <person name="Su Y."/>
        </authorList>
    </citation>
    <scope>NUCLEOTIDE SEQUENCE</scope>
    <source>
        <strain evidence="7">ATCC 39006</strain>
    </source>
</reference>
<evidence type="ECO:0000256" key="3">
    <source>
        <dbReference type="ARBA" id="ARBA00023125"/>
    </source>
</evidence>
<dbReference type="Proteomes" id="UP000017700">
    <property type="component" value="Chromosome"/>
</dbReference>
<dbReference type="SUPFAM" id="SSF46785">
    <property type="entry name" value="Winged helix' DNA-binding domain"/>
    <property type="match status" value="1"/>
</dbReference>
<protein>
    <submittedName>
        <fullName evidence="7">LysR family transcriptional regulator</fullName>
    </submittedName>
</protein>
<reference evidence="7" key="4">
    <citation type="submission" date="2017-11" db="EMBL/GenBank/DDBJ databases">
        <title>Complete genome sequence of Serratia sp. ATCC 39006.</title>
        <authorList>
            <person name="Hampton H.G."/>
            <person name="Jackson S.A."/>
            <person name="Jauregui R."/>
            <person name="Poulter G.T.M."/>
            <person name="Salmond G.P.C."/>
            <person name="Fineran P.C."/>
        </authorList>
    </citation>
    <scope>NUCLEOTIDE SEQUENCE</scope>
    <source>
        <strain evidence="7">ATCC 39006</strain>
    </source>
</reference>
<evidence type="ECO:0000256" key="4">
    <source>
        <dbReference type="ARBA" id="ARBA00023163"/>
    </source>
</evidence>
<dbReference type="SUPFAM" id="SSF53850">
    <property type="entry name" value="Periplasmic binding protein-like II"/>
    <property type="match status" value="1"/>
</dbReference>
<keyword evidence="4" id="KW-0804">Transcription</keyword>
<dbReference type="KEGG" id="sera:Ser39006_009275"/>
<dbReference type="PROSITE" id="PS50931">
    <property type="entry name" value="HTH_LYSR"/>
    <property type="match status" value="1"/>
</dbReference>
<gene>
    <name evidence="6" type="ORF">CWC46_09270</name>
    <name evidence="7" type="ORF">Ser39006_009275</name>
</gene>
<reference evidence="7 8" key="1">
    <citation type="journal article" date="2013" name="Genome Announc.">
        <title>Draft genome sequence of Serratia sp. strain ATCC 39006, a model bacterium for analysis of the biosynthesis and regulation of prodigiosin, a carbapenem, and gas vesicles.</title>
        <authorList>
            <person name="Fineran P.C."/>
            <person name="Iglesias Cans M.C."/>
            <person name="Ramsay J.P."/>
            <person name="Wilf N.M."/>
            <person name="Cossyleon D."/>
            <person name="McNeil M.B."/>
            <person name="Williamson N.R."/>
            <person name="Monson R.E."/>
            <person name="Becher S.A."/>
            <person name="Stanton J.A."/>
            <person name="Brugger K."/>
            <person name="Brown S.D."/>
            <person name="Salmond G.P."/>
        </authorList>
    </citation>
    <scope>NUCLEOTIDE SEQUENCE [LARGE SCALE GENOMIC DNA]</scope>
    <source>
        <strain evidence="7">ATCC 39006</strain>
        <strain evidence="8">ATCC 39006 / SC 11482</strain>
    </source>
</reference>
<dbReference type="STRING" id="104623.Ser39006_03608"/>
<dbReference type="PANTHER" id="PTHR30537:SF5">
    <property type="entry name" value="HTH-TYPE TRANSCRIPTIONAL ACTIVATOR TTDR-RELATED"/>
    <property type="match status" value="1"/>
</dbReference>
<dbReference type="Pfam" id="PF03466">
    <property type="entry name" value="LysR_substrate"/>
    <property type="match status" value="1"/>
</dbReference>
<evidence type="ECO:0000313" key="8">
    <source>
        <dbReference type="Proteomes" id="UP000017700"/>
    </source>
</evidence>
<accession>A0A2I5TQE7</accession>
<dbReference type="KEGG" id="serq:CWC46_09270"/>
<evidence type="ECO:0000256" key="2">
    <source>
        <dbReference type="ARBA" id="ARBA00023015"/>
    </source>
</evidence>
<dbReference type="PANTHER" id="PTHR30537">
    <property type="entry name" value="HTH-TYPE TRANSCRIPTIONAL REGULATOR"/>
    <property type="match status" value="1"/>
</dbReference>
<dbReference type="Proteomes" id="UP000233778">
    <property type="component" value="Chromosome"/>
</dbReference>
<dbReference type="Gene3D" id="3.40.190.290">
    <property type="match status" value="1"/>
</dbReference>
<dbReference type="InterPro" id="IPR058163">
    <property type="entry name" value="LysR-type_TF_proteobact-type"/>
</dbReference>
<evidence type="ECO:0000256" key="1">
    <source>
        <dbReference type="ARBA" id="ARBA00009437"/>
    </source>
</evidence>
<dbReference type="Pfam" id="PF00126">
    <property type="entry name" value="HTH_1"/>
    <property type="match status" value="1"/>
</dbReference>
<dbReference type="Gene3D" id="1.10.10.10">
    <property type="entry name" value="Winged helix-like DNA-binding domain superfamily/Winged helix DNA-binding domain"/>
    <property type="match status" value="1"/>
</dbReference>
<keyword evidence="8" id="KW-1185">Reference proteome</keyword>
<proteinExistence type="inferred from homology"/>
<name>A0A2I5TQE7_SERS3</name>
<dbReference type="InterPro" id="IPR036388">
    <property type="entry name" value="WH-like_DNA-bd_sf"/>
</dbReference>
<dbReference type="GO" id="GO:0006351">
    <property type="term" value="P:DNA-templated transcription"/>
    <property type="evidence" value="ECO:0007669"/>
    <property type="project" value="TreeGrafter"/>
</dbReference>
<dbReference type="EMBL" id="CP025085">
    <property type="protein sequence ID" value="AUH02468.1"/>
    <property type="molecule type" value="Genomic_DNA"/>
</dbReference>
<dbReference type="InterPro" id="IPR036390">
    <property type="entry name" value="WH_DNA-bd_sf"/>
</dbReference>
<sequence length="309" mass="34516">MDYLKSVKAFILAADKGSFTAAAEAMGITPAMVGKHIRELENRLGYQLIHRTTRRQGLTETGLRFYAYGLQILSAVHEADTLIHHLNEEVSGDLRISAPVAFGNRVLTPMLTPFLLRYPEVNIDLVLTDRRVNLIEERFQIAIRIGNIQDEGLIALPMPPYRMVLAASPSYLETYGTPSTPDELSRHNCISFTQWRSNHCWLMDGPDGRYEVEIVPRLTVDSGDAIREAALSGLGIALNSSVMLEPDILSGKLIRVLPCYTPPARPMHLVRLPVRPMPSSVSAFIEYLSQELLIGNTEHNSQQPHTPQH</sequence>